<dbReference type="AlphaFoldDB" id="A0A9Q4B401"/>
<dbReference type="GO" id="GO:0005886">
    <property type="term" value="C:plasma membrane"/>
    <property type="evidence" value="ECO:0007669"/>
    <property type="project" value="UniProtKB-SubCell"/>
</dbReference>
<evidence type="ECO:0000256" key="3">
    <source>
        <dbReference type="ARBA" id="ARBA00023136"/>
    </source>
</evidence>
<feature type="transmembrane region" description="Helical" evidence="5">
    <location>
        <begin position="287"/>
        <end position="305"/>
    </location>
</feature>
<feature type="transmembrane region" description="Helical" evidence="5">
    <location>
        <begin position="413"/>
        <end position="437"/>
    </location>
</feature>
<gene>
    <name evidence="6" type="ORF">HXA33_15730</name>
</gene>
<reference evidence="6" key="1">
    <citation type="submission" date="2020-06" db="EMBL/GenBank/DDBJ databases">
        <title>Insight into the genomes of haloalkaliphilic bacilli from Kenyan soda lakes.</title>
        <authorList>
            <person name="Mwirichia R."/>
            <person name="Villamizar G.C."/>
            <person name="Poehlein A."/>
            <person name="Mugweru J."/>
            <person name="Kipnyargis A."/>
            <person name="Kiplimo D."/>
            <person name="Orwa P."/>
            <person name="Daniel R."/>
        </authorList>
    </citation>
    <scope>NUCLEOTIDE SEQUENCE</scope>
    <source>
        <strain evidence="6">B1096_S55</strain>
    </source>
</reference>
<keyword evidence="5" id="KW-1133">Transmembrane helix</keyword>
<accession>A0A9Q4B401</accession>
<dbReference type="InterPro" id="IPR050768">
    <property type="entry name" value="UPF0353/GerABKA_families"/>
</dbReference>
<dbReference type="Proteomes" id="UP001057753">
    <property type="component" value="Unassembled WGS sequence"/>
</dbReference>
<evidence type="ECO:0000256" key="5">
    <source>
        <dbReference type="SAM" id="Phobius"/>
    </source>
</evidence>
<dbReference type="RefSeq" id="WP_257822368.1">
    <property type="nucleotide sequence ID" value="NZ_JABXYM010000001.1"/>
</dbReference>
<comment type="similarity">
    <text evidence="2 4">Belongs to the GerABKA family.</text>
</comment>
<sequence length="497" mass="55767">MTHNVILHEKLALIQEQLGKSTDVVYHCFTTWSGQPCALVYIEGIVSREGVQRYVLEPLIRSHERKQSFHDLLENVFLKKHLAVAGYRICHDIGNALQELLDGSVLLLMDQEVTMASFPLGKYEMRQVNESTNENVIRGPKEAFVEDLKTNISLLRRKIKSEKLTVDMLRFGEFTHTKASVLYLNGVCEEQLVHEVKERLGKIELDGVLDSGYLEAFLEDEPMSPFPQLENSERPDVAAASLLEGRIVILLDGSPVCLIAPVTFFMLMQAAEDYYQRAMVGTWVRWIRFFSILLSLTLPSLYVAITTFHAEVLPTNLMLTIAAARDIVPFPALLEALMMELTFEVLREASVRIPKPLGQAISILGALVIGTAAVQAGIVSAPMVIVVSLTGITSYVVPHNNLGTSIRLLRFPVLIMASAFGVFGIMICFVLIILHLCTLRSLGTPYLTPLNWSEWKDVFVRVPWTMMKNRPSLFGTAHNKSRTEDLTGTHKFKEEKP</sequence>
<dbReference type="EMBL" id="JABXYM010000001">
    <property type="protein sequence ID" value="MCR6097988.1"/>
    <property type="molecule type" value="Genomic_DNA"/>
</dbReference>
<evidence type="ECO:0000256" key="4">
    <source>
        <dbReference type="PIRNR" id="PIRNR005690"/>
    </source>
</evidence>
<keyword evidence="7" id="KW-1185">Reference proteome</keyword>
<keyword evidence="3 4" id="KW-0472">Membrane</keyword>
<feature type="transmembrane region" description="Helical" evidence="5">
    <location>
        <begin position="360"/>
        <end position="393"/>
    </location>
</feature>
<dbReference type="InterPro" id="IPR004995">
    <property type="entry name" value="Spore_Ger"/>
</dbReference>
<dbReference type="PANTHER" id="PTHR22550:SF5">
    <property type="entry name" value="LEUCINE ZIPPER PROTEIN 4"/>
    <property type="match status" value="1"/>
</dbReference>
<evidence type="ECO:0000256" key="1">
    <source>
        <dbReference type="ARBA" id="ARBA00004141"/>
    </source>
</evidence>
<proteinExistence type="inferred from homology"/>
<comment type="subcellular location">
    <subcellularLocation>
        <location evidence="4">Cell membrane</location>
    </subcellularLocation>
    <subcellularLocation>
        <location evidence="1">Membrane</location>
        <topology evidence="1">Multi-pass membrane protein</topology>
    </subcellularLocation>
</comment>
<evidence type="ECO:0000313" key="6">
    <source>
        <dbReference type="EMBL" id="MCR6097988.1"/>
    </source>
</evidence>
<dbReference type="GO" id="GO:0009847">
    <property type="term" value="P:spore germination"/>
    <property type="evidence" value="ECO:0007669"/>
    <property type="project" value="UniProtKB-UniRule"/>
</dbReference>
<evidence type="ECO:0000256" key="2">
    <source>
        <dbReference type="ARBA" id="ARBA00005278"/>
    </source>
</evidence>
<evidence type="ECO:0000313" key="7">
    <source>
        <dbReference type="Proteomes" id="UP001057753"/>
    </source>
</evidence>
<keyword evidence="5" id="KW-0812">Transmembrane</keyword>
<dbReference type="Pfam" id="PF03323">
    <property type="entry name" value="GerA"/>
    <property type="match status" value="1"/>
</dbReference>
<protein>
    <submittedName>
        <fullName evidence="6">Spore germination protein</fullName>
    </submittedName>
</protein>
<name>A0A9Q4B401_SALAG</name>
<organism evidence="6 7">
    <name type="scientific">Salipaludibacillus agaradhaerens</name>
    <name type="common">Bacillus agaradhaerens</name>
    <dbReference type="NCBI Taxonomy" id="76935"/>
    <lineage>
        <taxon>Bacteria</taxon>
        <taxon>Bacillati</taxon>
        <taxon>Bacillota</taxon>
        <taxon>Bacilli</taxon>
        <taxon>Bacillales</taxon>
        <taxon>Bacillaceae</taxon>
    </lineage>
</organism>
<dbReference type="PIRSF" id="PIRSF005690">
    <property type="entry name" value="GerBA"/>
    <property type="match status" value="1"/>
</dbReference>
<comment type="caution">
    <text evidence="6">The sequence shown here is derived from an EMBL/GenBank/DDBJ whole genome shotgun (WGS) entry which is preliminary data.</text>
</comment>
<feature type="transmembrane region" description="Helical" evidence="5">
    <location>
        <begin position="247"/>
        <end position="267"/>
    </location>
</feature>
<dbReference type="PANTHER" id="PTHR22550">
    <property type="entry name" value="SPORE GERMINATION PROTEIN"/>
    <property type="match status" value="1"/>
</dbReference>